<reference evidence="3" key="1">
    <citation type="submission" date="2023-07" db="EMBL/GenBank/DDBJ databases">
        <title>Genomic Encyclopedia of Type Strains, Phase IV (KMG-IV): sequencing the most valuable type-strain genomes for metagenomic binning, comparative biology and taxonomic classification.</title>
        <authorList>
            <person name="Goeker M."/>
        </authorList>
    </citation>
    <scope>NUCLEOTIDE SEQUENCE</scope>
    <source>
        <strain evidence="3">DSM 24202</strain>
    </source>
</reference>
<dbReference type="SUPFAM" id="SSF52266">
    <property type="entry name" value="SGNH hydrolase"/>
    <property type="match status" value="1"/>
</dbReference>
<evidence type="ECO:0000259" key="2">
    <source>
        <dbReference type="Pfam" id="PF14607"/>
    </source>
</evidence>
<dbReference type="RefSeq" id="WP_307264096.1">
    <property type="nucleotide sequence ID" value="NZ_JAUSVL010000001.1"/>
</dbReference>
<dbReference type="InterPro" id="IPR051532">
    <property type="entry name" value="Ester_Hydrolysis_Enzymes"/>
</dbReference>
<proteinExistence type="predicted"/>
<name>A0AAE3VJD0_9BACT</name>
<dbReference type="InterPro" id="IPR036514">
    <property type="entry name" value="SGNH_hydro_sf"/>
</dbReference>
<sequence>MRIEDIDKNFASESIDGVDLFFLDAFTAPMELGGFPFWAHDRVYCRLPVSSLPEQSAGVRGLAWHCSGGQVRFRTDSSALAVRVELSSVAHMNHMPSSGHSGVDMYIGAGAAKHYAKTAMPVAGQSRYCALLAKGVAGGERDVTLNFPLYNGVKRLEVGFSPQSRVSAPTPFKVGKPVLFYGSSITQGGCASRPGNCYCHHLGRRLDAPIINFGFSGNARGELPMAAIIASLDLSALVLDYDHNAPNVDHLVATHQSFFRTIRERRPDLPVVLVTRPDVDLAPQESERRRAVVRQTYDEACAAGDSRVYFVDGFTLFGRSDRDACTVDGCHPNDLGFVRMADGIEPALRAALGAS</sequence>
<evidence type="ECO:0000259" key="1">
    <source>
        <dbReference type="Pfam" id="PF14606"/>
    </source>
</evidence>
<dbReference type="Gene3D" id="3.40.50.1110">
    <property type="entry name" value="SGNH hydrolase"/>
    <property type="match status" value="1"/>
</dbReference>
<gene>
    <name evidence="3" type="ORF">J3R75_003488</name>
</gene>
<organism evidence="3 4">
    <name type="scientific">Oligosphaera ethanolica</name>
    <dbReference type="NCBI Taxonomy" id="760260"/>
    <lineage>
        <taxon>Bacteria</taxon>
        <taxon>Pseudomonadati</taxon>
        <taxon>Lentisphaerota</taxon>
        <taxon>Oligosphaeria</taxon>
        <taxon>Oligosphaerales</taxon>
        <taxon>Oligosphaeraceae</taxon>
        <taxon>Oligosphaera</taxon>
    </lineage>
</organism>
<dbReference type="PANTHER" id="PTHR30383:SF5">
    <property type="entry name" value="SGNH HYDROLASE-TYPE ESTERASE DOMAIN-CONTAINING PROTEIN"/>
    <property type="match status" value="1"/>
</dbReference>
<evidence type="ECO:0000313" key="4">
    <source>
        <dbReference type="Proteomes" id="UP001238163"/>
    </source>
</evidence>
<dbReference type="Pfam" id="PF14607">
    <property type="entry name" value="GxDLY"/>
    <property type="match status" value="1"/>
</dbReference>
<evidence type="ECO:0000313" key="3">
    <source>
        <dbReference type="EMBL" id="MDQ0291381.1"/>
    </source>
</evidence>
<dbReference type="Pfam" id="PF14606">
    <property type="entry name" value="Lipase_GDSL_3"/>
    <property type="match status" value="1"/>
</dbReference>
<feature type="domain" description="SGNH hydrolase-type esterase" evidence="1">
    <location>
        <begin position="176"/>
        <end position="349"/>
    </location>
</feature>
<dbReference type="InterPro" id="IPR032740">
    <property type="entry name" value="GxDLY"/>
</dbReference>
<dbReference type="Proteomes" id="UP001238163">
    <property type="component" value="Unassembled WGS sequence"/>
</dbReference>
<dbReference type="GO" id="GO:0004622">
    <property type="term" value="F:phosphatidylcholine lysophospholipase activity"/>
    <property type="evidence" value="ECO:0007669"/>
    <property type="project" value="TreeGrafter"/>
</dbReference>
<dbReference type="PANTHER" id="PTHR30383">
    <property type="entry name" value="THIOESTERASE 1/PROTEASE 1/LYSOPHOSPHOLIPASE L1"/>
    <property type="match status" value="1"/>
</dbReference>
<dbReference type="Gene3D" id="2.60.120.260">
    <property type="entry name" value="Galactose-binding domain-like"/>
    <property type="match status" value="1"/>
</dbReference>
<keyword evidence="4" id="KW-1185">Reference proteome</keyword>
<comment type="caution">
    <text evidence="3">The sequence shown here is derived from an EMBL/GenBank/DDBJ whole genome shotgun (WGS) entry which is preliminary data.</text>
</comment>
<dbReference type="AlphaFoldDB" id="A0AAE3VJD0"/>
<accession>A0AAE3VJD0</accession>
<protein>
    <submittedName>
        <fullName evidence="3">Lysophospholipase L1-like esterase</fullName>
    </submittedName>
</protein>
<dbReference type="EMBL" id="JAUSVL010000001">
    <property type="protein sequence ID" value="MDQ0291381.1"/>
    <property type="molecule type" value="Genomic_DNA"/>
</dbReference>
<feature type="domain" description="SGNH hydrolase-type esterase N-terminal" evidence="2">
    <location>
        <begin position="22"/>
        <end position="164"/>
    </location>
</feature>
<dbReference type="InterPro" id="IPR013830">
    <property type="entry name" value="SGNH_hydro"/>
</dbReference>